<dbReference type="InterPro" id="IPR053204">
    <property type="entry name" value="Oxopyrrolidines_Biosynth-assoc"/>
</dbReference>
<reference evidence="1" key="1">
    <citation type="submission" date="2020-06" db="EMBL/GenBank/DDBJ databases">
        <authorList>
            <person name="Onetto C."/>
        </authorList>
    </citation>
    <scope>NUCLEOTIDE SEQUENCE</scope>
</reference>
<protein>
    <submittedName>
        <fullName evidence="1">Uncharacterized protein</fullName>
    </submittedName>
</protein>
<name>A0A9N8JUM9_9PEZI</name>
<dbReference type="OrthoDB" id="3912320at2759"/>
<dbReference type="Proteomes" id="UP000714618">
    <property type="component" value="Unassembled WGS sequence"/>
</dbReference>
<proteinExistence type="predicted"/>
<dbReference type="PANTHER" id="PTHR38797:SF4">
    <property type="entry name" value="NUCLEAR PORE COMPLEX PROTEIN NUP85"/>
    <property type="match status" value="1"/>
</dbReference>
<evidence type="ECO:0000313" key="2">
    <source>
        <dbReference type="Proteomes" id="UP000714618"/>
    </source>
</evidence>
<keyword evidence="2" id="KW-1185">Reference proteome</keyword>
<evidence type="ECO:0000313" key="1">
    <source>
        <dbReference type="EMBL" id="CAD0091877.1"/>
    </source>
</evidence>
<accession>A0A9N8JUM9</accession>
<sequence>MDDQLPYRIRADRYTFGEESEIDPYSEVVVACVEGNLSPVDAAEKITTILADQASQSKADIDLHQKNQPYVVNTDLVAAIIGSASSSFAPSSPAHERLLLLLRSFPSVRSRQVPNPNLDGNLEIRPALKDFGHLIDTRPHMILWENLDKLHLVENLGVLAEIGVEKCTSEQQQRWRNLSFFFARLTTQGIVDLSHFSALFMLLPEMQIKSTTSGWSGFLAGQTLAAAQWIVPENHGVWVWRACQRTERLAAEERPPRRKWNLEYWELWRSRFRDVVEREEDERIHPVVREEAKKALKVMIALERGDTNKEQ</sequence>
<gene>
    <name evidence="1" type="ORF">AWRI4233_LOCUS3531</name>
</gene>
<dbReference type="AlphaFoldDB" id="A0A9N8JUM9"/>
<dbReference type="PANTHER" id="PTHR38797">
    <property type="entry name" value="NUCLEAR PORE COMPLEX PROTEIN NUP85-RELATED"/>
    <property type="match status" value="1"/>
</dbReference>
<dbReference type="InterPro" id="IPR022085">
    <property type="entry name" value="OpdG"/>
</dbReference>
<organism evidence="1 2">
    <name type="scientific">Aureobasidium mustum</name>
    <dbReference type="NCBI Taxonomy" id="2773714"/>
    <lineage>
        <taxon>Eukaryota</taxon>
        <taxon>Fungi</taxon>
        <taxon>Dikarya</taxon>
        <taxon>Ascomycota</taxon>
        <taxon>Pezizomycotina</taxon>
        <taxon>Dothideomycetes</taxon>
        <taxon>Dothideomycetidae</taxon>
        <taxon>Dothideales</taxon>
        <taxon>Saccotheciaceae</taxon>
        <taxon>Aureobasidium</taxon>
    </lineage>
</organism>
<dbReference type="EMBL" id="CAIJEO010000004">
    <property type="protein sequence ID" value="CAD0091877.1"/>
    <property type="molecule type" value="Genomic_DNA"/>
</dbReference>
<dbReference type="Pfam" id="PF12311">
    <property type="entry name" value="DUF3632"/>
    <property type="match status" value="1"/>
</dbReference>
<comment type="caution">
    <text evidence="1">The sequence shown here is derived from an EMBL/GenBank/DDBJ whole genome shotgun (WGS) entry which is preliminary data.</text>
</comment>